<feature type="region of interest" description="Disordered" evidence="1">
    <location>
        <begin position="30"/>
        <end position="56"/>
    </location>
</feature>
<evidence type="ECO:0000256" key="1">
    <source>
        <dbReference type="SAM" id="MobiDB-lite"/>
    </source>
</evidence>
<dbReference type="AlphaFoldDB" id="A0A409XJZ6"/>
<dbReference type="InParanoid" id="A0A409XJZ6"/>
<organism evidence="2 3">
    <name type="scientific">Psilocybe cyanescens</name>
    <dbReference type="NCBI Taxonomy" id="93625"/>
    <lineage>
        <taxon>Eukaryota</taxon>
        <taxon>Fungi</taxon>
        <taxon>Dikarya</taxon>
        <taxon>Basidiomycota</taxon>
        <taxon>Agaricomycotina</taxon>
        <taxon>Agaricomycetes</taxon>
        <taxon>Agaricomycetidae</taxon>
        <taxon>Agaricales</taxon>
        <taxon>Agaricineae</taxon>
        <taxon>Strophariaceae</taxon>
        <taxon>Psilocybe</taxon>
    </lineage>
</organism>
<gene>
    <name evidence="2" type="ORF">CVT25_014708</name>
</gene>
<keyword evidence="3" id="KW-1185">Reference proteome</keyword>
<name>A0A409XJZ6_PSICY</name>
<proteinExistence type="predicted"/>
<sequence length="225" mass="24496">MQLIPIPSPAHSAHYIFNGRRYGTLPLTLLQSSTPSGDGHGNGPTRSPAPDTLDGGEDQVIDAIAAIEKYTEVEEQLRQLCSEFYQKELGYKKHIRDLESLVMELQHKLQHKHRECNSAFSAPQFTPSIHHIGTEPKTPTRSRGVGSSSCVGTGGTPKSMLSSQTHGSHGSHTLSPSHCTSMSQHLHHEHRAAPASPQVNFISGTSSIRVTRAATLWNSPTVLAW</sequence>
<feature type="compositionally biased region" description="Low complexity" evidence="1">
    <location>
        <begin position="141"/>
        <end position="151"/>
    </location>
</feature>
<evidence type="ECO:0000313" key="3">
    <source>
        <dbReference type="Proteomes" id="UP000283269"/>
    </source>
</evidence>
<feature type="region of interest" description="Disordered" evidence="1">
    <location>
        <begin position="127"/>
        <end position="198"/>
    </location>
</feature>
<dbReference type="EMBL" id="NHYD01001483">
    <property type="protein sequence ID" value="PPQ91077.1"/>
    <property type="molecule type" value="Genomic_DNA"/>
</dbReference>
<reference evidence="2 3" key="1">
    <citation type="journal article" date="2018" name="Evol. Lett.">
        <title>Horizontal gene cluster transfer increased hallucinogenic mushroom diversity.</title>
        <authorList>
            <person name="Reynolds H.T."/>
            <person name="Vijayakumar V."/>
            <person name="Gluck-Thaler E."/>
            <person name="Korotkin H.B."/>
            <person name="Matheny P.B."/>
            <person name="Slot J.C."/>
        </authorList>
    </citation>
    <scope>NUCLEOTIDE SEQUENCE [LARGE SCALE GENOMIC DNA]</scope>
    <source>
        <strain evidence="2 3">2631</strain>
    </source>
</reference>
<comment type="caution">
    <text evidence="2">The sequence shown here is derived from an EMBL/GenBank/DDBJ whole genome shotgun (WGS) entry which is preliminary data.</text>
</comment>
<feature type="compositionally biased region" description="Low complexity" evidence="1">
    <location>
        <begin position="161"/>
        <end position="178"/>
    </location>
</feature>
<protein>
    <submittedName>
        <fullName evidence="2">Uncharacterized protein</fullName>
    </submittedName>
</protein>
<accession>A0A409XJZ6</accession>
<dbReference type="Proteomes" id="UP000283269">
    <property type="component" value="Unassembled WGS sequence"/>
</dbReference>
<evidence type="ECO:0000313" key="2">
    <source>
        <dbReference type="EMBL" id="PPQ91077.1"/>
    </source>
</evidence>